<dbReference type="RefSeq" id="WP_167472170.1">
    <property type="nucleotide sequence ID" value="NZ_CP046172.1"/>
</dbReference>
<dbReference type="InterPro" id="IPR038332">
    <property type="entry name" value="PPE_sf"/>
</dbReference>
<evidence type="ECO:0000313" key="5">
    <source>
        <dbReference type="Proteomes" id="UP000503540"/>
    </source>
</evidence>
<feature type="domain" description="PPE" evidence="3">
    <location>
        <begin position="14"/>
        <end position="176"/>
    </location>
</feature>
<reference evidence="4 5" key="1">
    <citation type="journal article" date="2019" name="ACS Chem. Biol.">
        <title>Identification and Mobilization of a Cryptic Antibiotic Biosynthesis Gene Locus from a Human-Pathogenic Nocardia Isolate.</title>
        <authorList>
            <person name="Herisse M."/>
            <person name="Ishida K."/>
            <person name="Porter J.L."/>
            <person name="Howden B."/>
            <person name="Hertweck C."/>
            <person name="Stinear T.P."/>
            <person name="Pidot S.J."/>
        </authorList>
    </citation>
    <scope>NUCLEOTIDE SEQUENCE [LARGE SCALE GENOMIC DNA]</scope>
    <source>
        <strain evidence="4 5">AUSMDU00012717</strain>
    </source>
</reference>
<keyword evidence="5" id="KW-1185">Reference proteome</keyword>
<comment type="similarity">
    <text evidence="1">Belongs to the mycobacterial PPE family.</text>
</comment>
<accession>A0A6G9Y787</accession>
<gene>
    <name evidence="4" type="ORF">F5544_05460</name>
</gene>
<dbReference type="Gene3D" id="1.20.1260.20">
    <property type="entry name" value="PPE superfamily"/>
    <property type="match status" value="1"/>
</dbReference>
<organism evidence="4 5">
    <name type="scientific">Nocardia arthritidis</name>
    <dbReference type="NCBI Taxonomy" id="228602"/>
    <lineage>
        <taxon>Bacteria</taxon>
        <taxon>Bacillati</taxon>
        <taxon>Actinomycetota</taxon>
        <taxon>Actinomycetes</taxon>
        <taxon>Mycobacteriales</taxon>
        <taxon>Nocardiaceae</taxon>
        <taxon>Nocardia</taxon>
    </lineage>
</organism>
<name>A0A6G9Y787_9NOCA</name>
<protein>
    <submittedName>
        <fullName evidence="4">PPE domain-containing protein</fullName>
    </submittedName>
</protein>
<dbReference type="AlphaFoldDB" id="A0A6G9Y787"/>
<sequence>MIEPPQPGFTGVVWEAREPDRLTRELTTGPGAIPMAEAGATWTRLAASFAAAGVEYDQIINTLQGAWDSGTSGVVLDKISTLRDWLHDAARSAGENALHAEKQAAAYQLARLTMPNALDIEAIQQAQRALESIGAALGAPIRAVAAQTDSDADLAKAAASRVMRTYEAATEPLATPWHQEQPPTVATPVALAAEQAGAQPQPTVPTGTMPVGLVGGFAPPQITLPPRTLTAYRAPVYAQAAHTTEETEHHTVPITSQAAATTAATLPPGAMVPGAAGVLSAAHEEDYEPRASAVERTDAIGAELGIVSAPSVLGAPEPPTQTGQATAGGGA</sequence>
<proteinExistence type="inferred from homology"/>
<evidence type="ECO:0000256" key="1">
    <source>
        <dbReference type="ARBA" id="ARBA00010652"/>
    </source>
</evidence>
<dbReference type="Proteomes" id="UP000503540">
    <property type="component" value="Chromosome"/>
</dbReference>
<feature type="region of interest" description="Disordered" evidence="2">
    <location>
        <begin position="310"/>
        <end position="331"/>
    </location>
</feature>
<evidence type="ECO:0000313" key="4">
    <source>
        <dbReference type="EMBL" id="QIS09004.1"/>
    </source>
</evidence>
<dbReference type="InterPro" id="IPR000030">
    <property type="entry name" value="PPE_dom"/>
</dbReference>
<evidence type="ECO:0000256" key="2">
    <source>
        <dbReference type="SAM" id="MobiDB-lite"/>
    </source>
</evidence>
<evidence type="ECO:0000259" key="3">
    <source>
        <dbReference type="Pfam" id="PF00823"/>
    </source>
</evidence>
<dbReference type="Pfam" id="PF00823">
    <property type="entry name" value="PPE"/>
    <property type="match status" value="1"/>
</dbReference>
<dbReference type="SUPFAM" id="SSF140459">
    <property type="entry name" value="PE/PPE dimer-like"/>
    <property type="match status" value="1"/>
</dbReference>
<dbReference type="KEGG" id="nah:F5544_05460"/>
<dbReference type="EMBL" id="CP046172">
    <property type="protein sequence ID" value="QIS09004.1"/>
    <property type="molecule type" value="Genomic_DNA"/>
</dbReference>